<evidence type="ECO:0000313" key="10">
    <source>
        <dbReference type="Proteomes" id="UP000609531"/>
    </source>
</evidence>
<feature type="domain" description="TRAP C4-dicarboxylate transport system permease DctM subunit" evidence="8">
    <location>
        <begin position="6"/>
        <end position="414"/>
    </location>
</feature>
<dbReference type="InterPro" id="IPR010656">
    <property type="entry name" value="DctM"/>
</dbReference>
<keyword evidence="6 7" id="KW-0472">Membrane</keyword>
<feature type="transmembrane region" description="Helical" evidence="7">
    <location>
        <begin position="240"/>
        <end position="258"/>
    </location>
</feature>
<feature type="transmembrane region" description="Helical" evidence="7">
    <location>
        <begin position="356"/>
        <end position="384"/>
    </location>
</feature>
<dbReference type="Pfam" id="PF06808">
    <property type="entry name" value="DctM"/>
    <property type="match status" value="1"/>
</dbReference>
<dbReference type="EMBL" id="JAEKJA010000019">
    <property type="protein sequence ID" value="MBJ3777660.1"/>
    <property type="molecule type" value="Genomic_DNA"/>
</dbReference>
<evidence type="ECO:0000256" key="4">
    <source>
        <dbReference type="ARBA" id="ARBA00022692"/>
    </source>
</evidence>
<comment type="caution">
    <text evidence="9">The sequence shown here is derived from an EMBL/GenBank/DDBJ whole genome shotgun (WGS) entry which is preliminary data.</text>
</comment>
<organism evidence="9 10">
    <name type="scientific">Acuticoccus mangrovi</name>
    <dbReference type="NCBI Taxonomy" id="2796142"/>
    <lineage>
        <taxon>Bacteria</taxon>
        <taxon>Pseudomonadati</taxon>
        <taxon>Pseudomonadota</taxon>
        <taxon>Alphaproteobacteria</taxon>
        <taxon>Hyphomicrobiales</taxon>
        <taxon>Amorphaceae</taxon>
        <taxon>Acuticoccus</taxon>
    </lineage>
</organism>
<comment type="function">
    <text evidence="7">Part of the tripartite ATP-independent periplasmic (TRAP) transport system.</text>
</comment>
<dbReference type="PIRSF" id="PIRSF006066">
    <property type="entry name" value="HI0050"/>
    <property type="match status" value="1"/>
</dbReference>
<evidence type="ECO:0000256" key="7">
    <source>
        <dbReference type="RuleBase" id="RU369079"/>
    </source>
</evidence>
<feature type="transmembrane region" description="Helical" evidence="7">
    <location>
        <begin position="168"/>
        <end position="191"/>
    </location>
</feature>
<keyword evidence="7" id="KW-0813">Transport</keyword>
<dbReference type="AlphaFoldDB" id="A0A934ITC6"/>
<feature type="transmembrane region" description="Helical" evidence="7">
    <location>
        <begin position="212"/>
        <end position="234"/>
    </location>
</feature>
<comment type="similarity">
    <text evidence="7">Belongs to the TRAP transporter large permease family.</text>
</comment>
<dbReference type="GO" id="GO:0005886">
    <property type="term" value="C:plasma membrane"/>
    <property type="evidence" value="ECO:0007669"/>
    <property type="project" value="UniProtKB-SubCell"/>
</dbReference>
<name>A0A934ITC6_9HYPH</name>
<keyword evidence="5 7" id="KW-1133">Transmembrane helix</keyword>
<comment type="subcellular location">
    <subcellularLocation>
        <location evidence="1 7">Cell inner membrane</location>
        <topology evidence="1 7">Multi-pass membrane protein</topology>
    </subcellularLocation>
</comment>
<comment type="subunit">
    <text evidence="7">The complex comprises the extracytoplasmic solute receptor protein and the two transmembrane proteins.</text>
</comment>
<feature type="transmembrane region" description="Helical" evidence="7">
    <location>
        <begin position="133"/>
        <end position="162"/>
    </location>
</feature>
<keyword evidence="4 7" id="KW-0812">Transmembrane</keyword>
<feature type="transmembrane region" description="Helical" evidence="7">
    <location>
        <begin position="101"/>
        <end position="121"/>
    </location>
</feature>
<keyword evidence="2" id="KW-1003">Cell membrane</keyword>
<dbReference type="Proteomes" id="UP000609531">
    <property type="component" value="Unassembled WGS sequence"/>
</dbReference>
<feature type="transmembrane region" description="Helical" evidence="7">
    <location>
        <begin position="396"/>
        <end position="419"/>
    </location>
</feature>
<evidence type="ECO:0000313" key="9">
    <source>
        <dbReference type="EMBL" id="MBJ3777660.1"/>
    </source>
</evidence>
<reference evidence="9" key="1">
    <citation type="submission" date="2020-12" db="EMBL/GenBank/DDBJ databases">
        <title>Bacterial taxonomy.</title>
        <authorList>
            <person name="Pan X."/>
        </authorList>
    </citation>
    <scope>NUCLEOTIDE SEQUENCE</scope>
    <source>
        <strain evidence="9">B2012</strain>
    </source>
</reference>
<evidence type="ECO:0000259" key="8">
    <source>
        <dbReference type="Pfam" id="PF06808"/>
    </source>
</evidence>
<feature type="transmembrane region" description="Helical" evidence="7">
    <location>
        <begin position="41"/>
        <end position="64"/>
    </location>
</feature>
<evidence type="ECO:0000256" key="1">
    <source>
        <dbReference type="ARBA" id="ARBA00004429"/>
    </source>
</evidence>
<protein>
    <recommendedName>
        <fullName evidence="7">TRAP transporter large permease protein</fullName>
    </recommendedName>
</protein>
<feature type="transmembrane region" description="Helical" evidence="7">
    <location>
        <begin position="332"/>
        <end position="350"/>
    </location>
</feature>
<keyword evidence="3 7" id="KW-0997">Cell inner membrane</keyword>
<evidence type="ECO:0000256" key="3">
    <source>
        <dbReference type="ARBA" id="ARBA00022519"/>
    </source>
</evidence>
<keyword evidence="10" id="KW-1185">Reference proteome</keyword>
<feature type="transmembrane region" description="Helical" evidence="7">
    <location>
        <begin position="303"/>
        <end position="325"/>
    </location>
</feature>
<gene>
    <name evidence="9" type="ORF">JCR33_18285</name>
</gene>
<feature type="transmembrane region" description="Helical" evidence="7">
    <location>
        <begin position="270"/>
        <end position="291"/>
    </location>
</feature>
<evidence type="ECO:0000256" key="5">
    <source>
        <dbReference type="ARBA" id="ARBA00022989"/>
    </source>
</evidence>
<dbReference type="RefSeq" id="WP_198883568.1">
    <property type="nucleotide sequence ID" value="NZ_JAEKJA010000019.1"/>
</dbReference>
<evidence type="ECO:0000256" key="2">
    <source>
        <dbReference type="ARBA" id="ARBA00022475"/>
    </source>
</evidence>
<sequence>MFGLILALFIVLILIRIRLAFALLAVSMLYFWQVGMPLDIAAARVIATTQSFPLLAIPLFILAGNLMNRTGMTGRLFRFASVVLGRVPGGLGHVVVAVGMLMAGTSGAAIADAAALAHVSIDEMERRGYPRPFAAAICAFAATMGPLIPPSIMFIIFGWLASVSVNRLFIAGAIPGLCVGLFMVVTIFIIAKRKRFGVVDERPTFGEFVRALLSAVWAMLMPVVVLGGIIIGAFTATEAAAIAVAYALIVGAVIYRALTWRGLGSALKETVVTSMSVMFVVAASYPFGWILTAEQVPQSILEAATAISTNPFLILLLVNVVLLLLGMVMESTAVLLIVVPVLLPLMKAIGVDPVHFGVIVTANLLLGTITPPFGILMFTTCAIGKVSTLDFQRASIPFYVAFLILLALVTYVPAVSLWLPSVVLN</sequence>
<accession>A0A934ITC6</accession>
<dbReference type="NCBIfam" id="TIGR00786">
    <property type="entry name" value="dctM"/>
    <property type="match status" value="1"/>
</dbReference>
<proteinExistence type="inferred from homology"/>
<dbReference type="PANTHER" id="PTHR33362">
    <property type="entry name" value="SIALIC ACID TRAP TRANSPORTER PERMEASE PROTEIN SIAT-RELATED"/>
    <property type="match status" value="1"/>
</dbReference>
<evidence type="ECO:0000256" key="6">
    <source>
        <dbReference type="ARBA" id="ARBA00023136"/>
    </source>
</evidence>
<dbReference type="GO" id="GO:0022857">
    <property type="term" value="F:transmembrane transporter activity"/>
    <property type="evidence" value="ECO:0007669"/>
    <property type="project" value="UniProtKB-UniRule"/>
</dbReference>
<dbReference type="InterPro" id="IPR004681">
    <property type="entry name" value="TRAP_DctM"/>
</dbReference>